<keyword evidence="1" id="KW-0472">Membrane</keyword>
<accession>A0A0E9WSU7</accession>
<keyword evidence="1" id="KW-1133">Transmembrane helix</keyword>
<dbReference type="EMBL" id="GBXM01016009">
    <property type="protein sequence ID" value="JAH92568.1"/>
    <property type="molecule type" value="Transcribed_RNA"/>
</dbReference>
<organism evidence="2">
    <name type="scientific">Anguilla anguilla</name>
    <name type="common">European freshwater eel</name>
    <name type="synonym">Muraena anguilla</name>
    <dbReference type="NCBI Taxonomy" id="7936"/>
    <lineage>
        <taxon>Eukaryota</taxon>
        <taxon>Metazoa</taxon>
        <taxon>Chordata</taxon>
        <taxon>Craniata</taxon>
        <taxon>Vertebrata</taxon>
        <taxon>Euteleostomi</taxon>
        <taxon>Actinopterygii</taxon>
        <taxon>Neopterygii</taxon>
        <taxon>Teleostei</taxon>
        <taxon>Anguilliformes</taxon>
        <taxon>Anguillidae</taxon>
        <taxon>Anguilla</taxon>
    </lineage>
</organism>
<proteinExistence type="predicted"/>
<name>A0A0E9WSU7_ANGAN</name>
<protein>
    <submittedName>
        <fullName evidence="2">Uncharacterized protein</fullName>
    </submittedName>
</protein>
<feature type="transmembrane region" description="Helical" evidence="1">
    <location>
        <begin position="39"/>
        <end position="60"/>
    </location>
</feature>
<reference evidence="2" key="1">
    <citation type="submission" date="2014-11" db="EMBL/GenBank/DDBJ databases">
        <authorList>
            <person name="Amaro Gonzalez C."/>
        </authorList>
    </citation>
    <scope>NUCLEOTIDE SEQUENCE</scope>
</reference>
<evidence type="ECO:0000313" key="2">
    <source>
        <dbReference type="EMBL" id="JAH92568.1"/>
    </source>
</evidence>
<reference evidence="2" key="2">
    <citation type="journal article" date="2015" name="Fish Shellfish Immunol.">
        <title>Early steps in the European eel (Anguilla anguilla)-Vibrio vulnificus interaction in the gills: Role of the RtxA13 toxin.</title>
        <authorList>
            <person name="Callol A."/>
            <person name="Pajuelo D."/>
            <person name="Ebbesson L."/>
            <person name="Teles M."/>
            <person name="MacKenzie S."/>
            <person name="Amaro C."/>
        </authorList>
    </citation>
    <scope>NUCLEOTIDE SEQUENCE</scope>
</reference>
<sequence>MCCIIYQCYFAVRCTCFTVSGNDNIATTFLPRVPLSCHAVLLVTFTILKPAACFFSSILCPSRVIKKKLSMGI</sequence>
<keyword evidence="1" id="KW-0812">Transmembrane</keyword>
<evidence type="ECO:0000256" key="1">
    <source>
        <dbReference type="SAM" id="Phobius"/>
    </source>
</evidence>
<dbReference type="AlphaFoldDB" id="A0A0E9WSU7"/>